<keyword evidence="4" id="KW-0762">Sugar transport</keyword>
<dbReference type="PANTHER" id="PTHR43184">
    <property type="entry name" value="MAJOR FACILITATOR SUPERFAMILY TRANSPORTER 16, ISOFORM B"/>
    <property type="match status" value="1"/>
</dbReference>
<evidence type="ECO:0000256" key="1">
    <source>
        <dbReference type="ARBA" id="ARBA00004141"/>
    </source>
</evidence>
<feature type="transmembrane region" description="Helical" evidence="8">
    <location>
        <begin position="364"/>
        <end position="389"/>
    </location>
</feature>
<feature type="transmembrane region" description="Helical" evidence="8">
    <location>
        <begin position="106"/>
        <end position="130"/>
    </location>
</feature>
<dbReference type="PANTHER" id="PTHR43184:SF12">
    <property type="entry name" value="SUGAR PHOSPHATE EXCHANGER 3"/>
    <property type="match status" value="1"/>
</dbReference>
<feature type="transmembrane region" description="Helical" evidence="8">
    <location>
        <begin position="301"/>
        <end position="318"/>
    </location>
</feature>
<dbReference type="SUPFAM" id="SSF103473">
    <property type="entry name" value="MFS general substrate transporter"/>
    <property type="match status" value="1"/>
</dbReference>
<evidence type="ECO:0000256" key="6">
    <source>
        <dbReference type="ARBA" id="ARBA00022989"/>
    </source>
</evidence>
<comment type="similarity">
    <text evidence="2">Belongs to the major facilitator superfamily. Organophosphate:Pi antiporter (OPA) (TC 2.A.1.4) family.</text>
</comment>
<dbReference type="Pfam" id="PF07690">
    <property type="entry name" value="MFS_1"/>
    <property type="match status" value="1"/>
</dbReference>
<feature type="transmembrane region" description="Helical" evidence="8">
    <location>
        <begin position="233"/>
        <end position="256"/>
    </location>
</feature>
<gene>
    <name evidence="10" type="ORF">BSTOLATCC_MIC17579</name>
</gene>
<protein>
    <recommendedName>
        <fullName evidence="9">Major facilitator superfamily (MFS) profile domain-containing protein</fullName>
    </recommendedName>
</protein>
<dbReference type="PROSITE" id="PS50850">
    <property type="entry name" value="MFS"/>
    <property type="match status" value="1"/>
</dbReference>
<evidence type="ECO:0000256" key="3">
    <source>
        <dbReference type="ARBA" id="ARBA00022448"/>
    </source>
</evidence>
<dbReference type="InterPro" id="IPR020846">
    <property type="entry name" value="MFS_dom"/>
</dbReference>
<dbReference type="Proteomes" id="UP001162131">
    <property type="component" value="Unassembled WGS sequence"/>
</dbReference>
<feature type="transmembrane region" description="Helical" evidence="8">
    <location>
        <begin position="142"/>
        <end position="167"/>
    </location>
</feature>
<dbReference type="PIRSF" id="PIRSF002808">
    <property type="entry name" value="Hexose_phosphate_transp"/>
    <property type="match status" value="1"/>
</dbReference>
<feature type="transmembrane region" description="Helical" evidence="8">
    <location>
        <begin position="324"/>
        <end position="352"/>
    </location>
</feature>
<feature type="transmembrane region" description="Helical" evidence="8">
    <location>
        <begin position="395"/>
        <end position="418"/>
    </location>
</feature>
<evidence type="ECO:0000256" key="2">
    <source>
        <dbReference type="ARBA" id="ARBA00009598"/>
    </source>
</evidence>
<keyword evidence="3" id="KW-0813">Transport</keyword>
<evidence type="ECO:0000313" key="11">
    <source>
        <dbReference type="Proteomes" id="UP001162131"/>
    </source>
</evidence>
<comment type="subcellular location">
    <subcellularLocation>
        <location evidence="1">Membrane</location>
        <topology evidence="1">Multi-pass membrane protein</topology>
    </subcellularLocation>
</comment>
<name>A0AAU9ITC6_9CILI</name>
<proteinExistence type="inferred from homology"/>
<accession>A0AAU9ITC6</accession>
<dbReference type="GO" id="GO:0022857">
    <property type="term" value="F:transmembrane transporter activity"/>
    <property type="evidence" value="ECO:0007669"/>
    <property type="project" value="InterPro"/>
</dbReference>
<feature type="transmembrane region" description="Helical" evidence="8">
    <location>
        <begin position="47"/>
        <end position="66"/>
    </location>
</feature>
<feature type="domain" description="Major facilitator superfamily (MFS) profile" evidence="9">
    <location>
        <begin position="1"/>
        <end position="423"/>
    </location>
</feature>
<evidence type="ECO:0000259" key="9">
    <source>
        <dbReference type="PROSITE" id="PS50850"/>
    </source>
</evidence>
<dbReference type="InterPro" id="IPR000849">
    <property type="entry name" value="Sugar_P_transporter"/>
</dbReference>
<evidence type="ECO:0000256" key="4">
    <source>
        <dbReference type="ARBA" id="ARBA00022597"/>
    </source>
</evidence>
<dbReference type="GO" id="GO:0005789">
    <property type="term" value="C:endoplasmic reticulum membrane"/>
    <property type="evidence" value="ECO:0007669"/>
    <property type="project" value="TreeGrafter"/>
</dbReference>
<comment type="caution">
    <text evidence="10">The sequence shown here is derived from an EMBL/GenBank/DDBJ whole genome shotgun (WGS) entry which is preliminary data.</text>
</comment>
<dbReference type="EMBL" id="CAJZBQ010000017">
    <property type="protein sequence ID" value="CAG9316952.1"/>
    <property type="molecule type" value="Genomic_DNA"/>
</dbReference>
<feature type="transmembrane region" description="Helical" evidence="8">
    <location>
        <begin position="78"/>
        <end position="100"/>
    </location>
</feature>
<evidence type="ECO:0000313" key="10">
    <source>
        <dbReference type="EMBL" id="CAG9316952.1"/>
    </source>
</evidence>
<dbReference type="InterPro" id="IPR011701">
    <property type="entry name" value="MFS"/>
</dbReference>
<evidence type="ECO:0000256" key="8">
    <source>
        <dbReference type="SAM" id="Phobius"/>
    </source>
</evidence>
<organism evidence="10 11">
    <name type="scientific">Blepharisma stoltei</name>
    <dbReference type="NCBI Taxonomy" id="1481888"/>
    <lineage>
        <taxon>Eukaryota</taxon>
        <taxon>Sar</taxon>
        <taxon>Alveolata</taxon>
        <taxon>Ciliophora</taxon>
        <taxon>Postciliodesmatophora</taxon>
        <taxon>Heterotrichea</taxon>
        <taxon>Heterotrichida</taxon>
        <taxon>Blepharismidae</taxon>
        <taxon>Blepharisma</taxon>
    </lineage>
</organism>
<evidence type="ECO:0000256" key="5">
    <source>
        <dbReference type="ARBA" id="ARBA00022692"/>
    </source>
</evidence>
<keyword evidence="6 8" id="KW-1133">Transmembrane helix</keyword>
<keyword evidence="7 8" id="KW-0472">Membrane</keyword>
<reference evidence="10" key="1">
    <citation type="submission" date="2021-09" db="EMBL/GenBank/DDBJ databases">
        <authorList>
            <consortium name="AG Swart"/>
            <person name="Singh M."/>
            <person name="Singh A."/>
            <person name="Seah K."/>
            <person name="Emmerich C."/>
        </authorList>
    </citation>
    <scope>NUCLEOTIDE SEQUENCE</scope>
    <source>
        <strain evidence="10">ATCC30299</strain>
    </source>
</reference>
<feature type="transmembrane region" description="Helical" evidence="8">
    <location>
        <begin position="173"/>
        <end position="192"/>
    </location>
</feature>
<feature type="transmembrane region" description="Helical" evidence="8">
    <location>
        <begin position="268"/>
        <end position="289"/>
    </location>
</feature>
<dbReference type="AlphaFoldDB" id="A0AAU9ITC6"/>
<evidence type="ECO:0000256" key="7">
    <source>
        <dbReference type="ARBA" id="ARBA00023136"/>
    </source>
</evidence>
<dbReference type="InterPro" id="IPR036259">
    <property type="entry name" value="MFS_trans_sf"/>
</dbReference>
<keyword evidence="11" id="KW-1185">Reference proteome</keyword>
<keyword evidence="5 8" id="KW-0812">Transmembrane</keyword>
<feature type="transmembrane region" description="Helical" evidence="8">
    <location>
        <begin position="7"/>
        <end position="27"/>
    </location>
</feature>
<sequence length="434" mass="48084">MKPIPHLHARIWTFTITYLAIASRHTAIQSWSMVKPEVGADLSMNSTWLGVMDFTFLLCYATGNFISGNLGDHTSLSAITSIGIGLGGCAYFINALLGKLNFSNPWIFAILFGLQGAFQSSAWPASVAIMGNWFPRDKTGRIVGFWSSNTSVGHLLGAQMAGFLLVYGVSWEIIISISATFMICVGLMFWFYGKDRPPEHEAEEALLSKSMTENKIIFKNGINFWKAWRLPGVLYYSLCYACVKMLNYAILMWLPYFLDDEYNIDKRYIGFMANIYDIASIVGAFGFGWLTDKLKARGPTLCLIMLFSIPTIWCFHIVPHDLWYLIFGVCILLGALAGTAGHLISAAVPIDIGKHEHLEGNEEALATVAGIVDGTGGLGAAFGQILIGYLASFDWMYAFVFMLIAAFISLLLLIPISIREYKEAKLIKTNNKIV</sequence>
<dbReference type="Gene3D" id="1.20.1250.20">
    <property type="entry name" value="MFS general substrate transporter like domains"/>
    <property type="match status" value="2"/>
</dbReference>